<dbReference type="SUPFAM" id="SSF53850">
    <property type="entry name" value="Periplasmic binding protein-like II"/>
    <property type="match status" value="1"/>
</dbReference>
<evidence type="ECO:0000313" key="3">
    <source>
        <dbReference type="EMBL" id="ELR72402.1"/>
    </source>
</evidence>
<dbReference type="OrthoDB" id="9802896at2"/>
<proteinExistence type="inferred from homology"/>
<dbReference type="EMBL" id="AMZN01000023">
    <property type="protein sequence ID" value="ELR72402.1"/>
    <property type="molecule type" value="Genomic_DNA"/>
</dbReference>
<comment type="similarity">
    <text evidence="1">Belongs to the phosphate/phosphite/phosphonate binding protein family.</text>
</comment>
<protein>
    <submittedName>
        <fullName evidence="3">Phosphonate ABC transporter</fullName>
    </submittedName>
</protein>
<dbReference type="GO" id="GO:0043190">
    <property type="term" value="C:ATP-binding cassette (ABC) transporter complex"/>
    <property type="evidence" value="ECO:0007669"/>
    <property type="project" value="InterPro"/>
</dbReference>
<dbReference type="PANTHER" id="PTHR35841:SF1">
    <property type="entry name" value="PHOSPHONATES-BINDING PERIPLASMIC PROTEIN"/>
    <property type="match status" value="1"/>
</dbReference>
<sequence>MKSQNPISIIIFTSLVLFSCSNTTENKTVPGAPEKHSVIRFYFAPSLTKPLLNDKADELIHFLGKETNLHIEPVIPRDHETMIHDFGSGKAHIGMMNTLSFIAAVNKYDVNARLKSVKYGETSYRGQIIANADKNVNTIEDIAGKRFAFTNRNSTSGYLYPAKILKAKGVKPGEILYGKEHDSVVEMVYNGTADAGATYYSEPGPNGQIRDARALLLHKYPDIQEKVKIIDLTEPIPNDPLVFSNELPEDLVSQICQAMIKFSKTAEGKKLLTALYGTEGFVKCTNEDYQAMFEAIEKE</sequence>
<dbReference type="eggNOG" id="COG3221">
    <property type="taxonomic scope" value="Bacteria"/>
</dbReference>
<keyword evidence="2" id="KW-0732">Signal</keyword>
<organism evidence="3 4">
    <name type="scientific">Fulvivirga imtechensis AK7</name>
    <dbReference type="NCBI Taxonomy" id="1237149"/>
    <lineage>
        <taxon>Bacteria</taxon>
        <taxon>Pseudomonadati</taxon>
        <taxon>Bacteroidota</taxon>
        <taxon>Cytophagia</taxon>
        <taxon>Cytophagales</taxon>
        <taxon>Fulvivirgaceae</taxon>
        <taxon>Fulvivirga</taxon>
    </lineage>
</organism>
<keyword evidence="4" id="KW-1185">Reference proteome</keyword>
<name>L8JYW5_9BACT</name>
<dbReference type="CDD" id="cd01071">
    <property type="entry name" value="PBP2_PhnD_like"/>
    <property type="match status" value="1"/>
</dbReference>
<dbReference type="AlphaFoldDB" id="L8JYW5"/>
<comment type="caution">
    <text evidence="3">The sequence shown here is derived from an EMBL/GenBank/DDBJ whole genome shotgun (WGS) entry which is preliminary data.</text>
</comment>
<evidence type="ECO:0000313" key="4">
    <source>
        <dbReference type="Proteomes" id="UP000011135"/>
    </source>
</evidence>
<dbReference type="InterPro" id="IPR005770">
    <property type="entry name" value="PhnD"/>
</dbReference>
<evidence type="ECO:0000256" key="2">
    <source>
        <dbReference type="ARBA" id="ARBA00022729"/>
    </source>
</evidence>
<dbReference type="STRING" id="1237149.C900_01558"/>
<dbReference type="PANTHER" id="PTHR35841">
    <property type="entry name" value="PHOSPHONATES-BINDING PERIPLASMIC PROTEIN"/>
    <property type="match status" value="1"/>
</dbReference>
<dbReference type="NCBIfam" id="TIGR01098">
    <property type="entry name" value="3A0109s03R"/>
    <property type="match status" value="1"/>
</dbReference>
<dbReference type="Pfam" id="PF12974">
    <property type="entry name" value="Phosphonate-bd"/>
    <property type="match status" value="1"/>
</dbReference>
<dbReference type="PROSITE" id="PS51257">
    <property type="entry name" value="PROKAR_LIPOPROTEIN"/>
    <property type="match status" value="1"/>
</dbReference>
<dbReference type="Gene3D" id="3.40.190.10">
    <property type="entry name" value="Periplasmic binding protein-like II"/>
    <property type="match status" value="2"/>
</dbReference>
<evidence type="ECO:0000256" key="1">
    <source>
        <dbReference type="ARBA" id="ARBA00007162"/>
    </source>
</evidence>
<accession>L8JYW5</accession>
<dbReference type="RefSeq" id="WP_009578991.1">
    <property type="nucleotide sequence ID" value="NZ_AMZN01000023.1"/>
</dbReference>
<gene>
    <name evidence="3" type="ORF">C900_01558</name>
</gene>
<dbReference type="Proteomes" id="UP000011135">
    <property type="component" value="Unassembled WGS sequence"/>
</dbReference>
<dbReference type="GO" id="GO:0055085">
    <property type="term" value="P:transmembrane transport"/>
    <property type="evidence" value="ECO:0007669"/>
    <property type="project" value="InterPro"/>
</dbReference>
<reference evidence="3 4" key="1">
    <citation type="submission" date="2012-12" db="EMBL/GenBank/DDBJ databases">
        <title>Genome assembly of Fulvivirga imtechensis AK7.</title>
        <authorList>
            <person name="Nupur N."/>
            <person name="Khatri I."/>
            <person name="Kumar R."/>
            <person name="Subramanian S."/>
            <person name="Pinnaka A."/>
        </authorList>
    </citation>
    <scope>NUCLEOTIDE SEQUENCE [LARGE SCALE GENOMIC DNA]</scope>
    <source>
        <strain evidence="3 4">AK7</strain>
    </source>
</reference>